<evidence type="ECO:0000256" key="5">
    <source>
        <dbReference type="ARBA" id="ARBA00023163"/>
    </source>
</evidence>
<protein>
    <submittedName>
        <fullName evidence="8">Transcriptional regulatory moc3</fullName>
    </submittedName>
</protein>
<proteinExistence type="predicted"/>
<dbReference type="InterPro" id="IPR052360">
    <property type="entry name" value="Transcr_Regulatory_Proteins"/>
</dbReference>
<dbReference type="SUPFAM" id="SSF57701">
    <property type="entry name" value="Zn2/Cys6 DNA-binding domain"/>
    <property type="match status" value="1"/>
</dbReference>
<dbReference type="PROSITE" id="PS50048">
    <property type="entry name" value="ZN2_CY6_FUNGAL_2"/>
    <property type="match status" value="1"/>
</dbReference>
<dbReference type="InterPro" id="IPR021858">
    <property type="entry name" value="Fun_TF"/>
</dbReference>
<keyword evidence="6" id="KW-0539">Nucleus</keyword>
<keyword evidence="3" id="KW-0805">Transcription regulation</keyword>
<accession>A0A8H5JYD7</accession>
<sequence>MPASNHINLANLIRVIAELSNHFFDTCRALTLDYLFVERSLRTSILSLPLAVNASPHSSELPFNMASDRTESVINGMSAIRTSRGGKKSTRSRSGCRICKIPRVKCDEGHPVCQRCSSTGRACDGYGVWDSKYPLPSTTRSPSLDMTVSCSVSRNRNTQSYFDWFVTRARKKIPGIFASDFWNTLVLQVSTQEKAVLYSLVALTSAHKSGMLSPAGIPENENFTLQHYNAAIFHLQHHLASGSKESIRIVAISCLIFICLEFMRGNIKTSADHLQNGLNLLPLLNSQPYMENGALVLKAQNESIEDAVTEAFLRLYVYSARFHRFARNYSIVTQDHALSGQSRSFPTVAVARQHLEMNCSIAYTCLKQMLASYRLFLIQSRLQCCKSSDGSRDLDCWLSLLNNSYADSANSDSESLPLTLLRIHHNMAYVMAGTCLAPRDELAYDLFKSSFDSIVSLSNHILEAAASVMAADIICGACTEKFSFSADMGIILPLYYTILKCR</sequence>
<dbReference type="PROSITE" id="PS00463">
    <property type="entry name" value="ZN2_CY6_FUNGAL_1"/>
    <property type="match status" value="1"/>
</dbReference>
<feature type="domain" description="Zn(2)-C6 fungal-type" evidence="7">
    <location>
        <begin position="95"/>
        <end position="123"/>
    </location>
</feature>
<dbReference type="SMART" id="SM00066">
    <property type="entry name" value="GAL4"/>
    <property type="match status" value="1"/>
</dbReference>
<dbReference type="InterPro" id="IPR036864">
    <property type="entry name" value="Zn2-C6_fun-type_DNA-bd_sf"/>
</dbReference>
<evidence type="ECO:0000256" key="3">
    <source>
        <dbReference type="ARBA" id="ARBA00023015"/>
    </source>
</evidence>
<keyword evidence="9" id="KW-1185">Reference proteome</keyword>
<dbReference type="OrthoDB" id="3145928at2759"/>
<dbReference type="Gene3D" id="4.10.240.10">
    <property type="entry name" value="Zn(2)-C6 fungal-type DNA-binding domain"/>
    <property type="match status" value="1"/>
</dbReference>
<reference evidence="8 9" key="1">
    <citation type="submission" date="2020-05" db="EMBL/GenBank/DDBJ databases">
        <title>Identification and distribution of gene clusters putatively required for synthesis of sphingolipid metabolism inhibitors in phylogenetically diverse species of the filamentous fungus Fusarium.</title>
        <authorList>
            <person name="Kim H.-S."/>
            <person name="Busman M."/>
            <person name="Brown D.W."/>
            <person name="Divon H."/>
            <person name="Uhlig S."/>
            <person name="Proctor R.H."/>
        </authorList>
    </citation>
    <scope>NUCLEOTIDE SEQUENCE [LARGE SCALE GENOMIC DNA]</scope>
    <source>
        <strain evidence="8 9">NRRL 13617</strain>
    </source>
</reference>
<dbReference type="Pfam" id="PF00172">
    <property type="entry name" value="Zn_clus"/>
    <property type="match status" value="1"/>
</dbReference>
<organism evidence="8 9">
    <name type="scientific">Fusarium phyllophilum</name>
    <dbReference type="NCBI Taxonomy" id="47803"/>
    <lineage>
        <taxon>Eukaryota</taxon>
        <taxon>Fungi</taxon>
        <taxon>Dikarya</taxon>
        <taxon>Ascomycota</taxon>
        <taxon>Pezizomycotina</taxon>
        <taxon>Sordariomycetes</taxon>
        <taxon>Hypocreomycetidae</taxon>
        <taxon>Hypocreales</taxon>
        <taxon>Nectriaceae</taxon>
        <taxon>Fusarium</taxon>
        <taxon>Fusarium fujikuroi species complex</taxon>
    </lineage>
</organism>
<evidence type="ECO:0000256" key="2">
    <source>
        <dbReference type="ARBA" id="ARBA00022833"/>
    </source>
</evidence>
<evidence type="ECO:0000256" key="1">
    <source>
        <dbReference type="ARBA" id="ARBA00022723"/>
    </source>
</evidence>
<dbReference type="Proteomes" id="UP000582016">
    <property type="component" value="Unassembled WGS sequence"/>
</dbReference>
<dbReference type="Pfam" id="PF11951">
    <property type="entry name" value="Fungal_trans_2"/>
    <property type="match status" value="1"/>
</dbReference>
<dbReference type="CDD" id="cd00067">
    <property type="entry name" value="GAL4"/>
    <property type="match status" value="1"/>
</dbReference>
<evidence type="ECO:0000313" key="9">
    <source>
        <dbReference type="Proteomes" id="UP000582016"/>
    </source>
</evidence>
<dbReference type="EMBL" id="JAAOAQ010000161">
    <property type="protein sequence ID" value="KAF5563967.1"/>
    <property type="molecule type" value="Genomic_DNA"/>
</dbReference>
<keyword evidence="1" id="KW-0479">Metal-binding</keyword>
<evidence type="ECO:0000259" key="7">
    <source>
        <dbReference type="PROSITE" id="PS50048"/>
    </source>
</evidence>
<dbReference type="GO" id="GO:0000981">
    <property type="term" value="F:DNA-binding transcription factor activity, RNA polymerase II-specific"/>
    <property type="evidence" value="ECO:0007669"/>
    <property type="project" value="InterPro"/>
</dbReference>
<gene>
    <name evidence="8" type="ORF">FPHYL_4994</name>
</gene>
<keyword evidence="2" id="KW-0862">Zinc</keyword>
<dbReference type="PANTHER" id="PTHR36206">
    <property type="entry name" value="ASPERCRYPTIN BIOSYNTHESIS CLUSTER-SPECIFIC TRANSCRIPTION REGULATOR ATNN-RELATED"/>
    <property type="match status" value="1"/>
</dbReference>
<dbReference type="GO" id="GO:0003677">
    <property type="term" value="F:DNA binding"/>
    <property type="evidence" value="ECO:0007669"/>
    <property type="project" value="UniProtKB-KW"/>
</dbReference>
<dbReference type="GO" id="GO:0008270">
    <property type="term" value="F:zinc ion binding"/>
    <property type="evidence" value="ECO:0007669"/>
    <property type="project" value="InterPro"/>
</dbReference>
<evidence type="ECO:0000313" key="8">
    <source>
        <dbReference type="EMBL" id="KAF5563967.1"/>
    </source>
</evidence>
<name>A0A8H5JYD7_9HYPO</name>
<keyword evidence="5" id="KW-0804">Transcription</keyword>
<dbReference type="InterPro" id="IPR001138">
    <property type="entry name" value="Zn2Cys6_DnaBD"/>
</dbReference>
<dbReference type="PANTHER" id="PTHR36206:SF16">
    <property type="entry name" value="TRANSCRIPTION FACTOR DOMAIN-CONTAINING PROTEIN-RELATED"/>
    <property type="match status" value="1"/>
</dbReference>
<evidence type="ECO:0000256" key="4">
    <source>
        <dbReference type="ARBA" id="ARBA00023125"/>
    </source>
</evidence>
<dbReference type="AlphaFoldDB" id="A0A8H5JYD7"/>
<keyword evidence="4" id="KW-0238">DNA-binding</keyword>
<comment type="caution">
    <text evidence="8">The sequence shown here is derived from an EMBL/GenBank/DDBJ whole genome shotgun (WGS) entry which is preliminary data.</text>
</comment>
<evidence type="ECO:0000256" key="6">
    <source>
        <dbReference type="ARBA" id="ARBA00023242"/>
    </source>
</evidence>